<reference evidence="2 3" key="1">
    <citation type="submission" date="2021-06" db="EMBL/GenBank/DDBJ databases">
        <title>Complete genome of Haloferula helveola possessing various polysaccharide degrading enzymes.</title>
        <authorList>
            <person name="Takami H."/>
            <person name="Huang C."/>
            <person name="Hamasaki K."/>
        </authorList>
    </citation>
    <scope>NUCLEOTIDE SEQUENCE [LARGE SCALE GENOMIC DNA]</scope>
    <source>
        <strain evidence="2 3">CN-1</strain>
    </source>
</reference>
<accession>A0ABN6HB71</accession>
<keyword evidence="3" id="KW-1185">Reference proteome</keyword>
<evidence type="ECO:0000313" key="2">
    <source>
        <dbReference type="EMBL" id="BCX49732.1"/>
    </source>
</evidence>
<feature type="region of interest" description="Disordered" evidence="1">
    <location>
        <begin position="129"/>
        <end position="189"/>
    </location>
</feature>
<sequence>MKYLLPLVLLPTLAFAEDNPELAEKIGRHQEGARDLSDEQDELAADVQQLTIEQTHPKVIEMFRAVEDAMDDASELLYEHDTGGETIAAETDVIEKIYEAAKERQKQCSGGNPSSPGGAMMEMMERMMGKQPGGQKPGDKPGDQGGEGMTGDSDAANEGIAGSAEGKVEERRVPKGAGTAGKGLPGEFRDALKAYNRGAEKLVR</sequence>
<dbReference type="RefSeq" id="WP_338686452.1">
    <property type="nucleotide sequence ID" value="NZ_AP024702.1"/>
</dbReference>
<name>A0ABN6HB71_9BACT</name>
<organism evidence="2 3">
    <name type="scientific">Haloferula helveola</name>
    <dbReference type="NCBI Taxonomy" id="490095"/>
    <lineage>
        <taxon>Bacteria</taxon>
        <taxon>Pseudomonadati</taxon>
        <taxon>Verrucomicrobiota</taxon>
        <taxon>Verrucomicrobiia</taxon>
        <taxon>Verrucomicrobiales</taxon>
        <taxon>Verrucomicrobiaceae</taxon>
        <taxon>Haloferula</taxon>
    </lineage>
</organism>
<proteinExistence type="predicted"/>
<evidence type="ECO:0000256" key="1">
    <source>
        <dbReference type="SAM" id="MobiDB-lite"/>
    </source>
</evidence>
<gene>
    <name evidence="2" type="ORF">HAHE_36400</name>
</gene>
<dbReference type="EMBL" id="AP024702">
    <property type="protein sequence ID" value="BCX49732.1"/>
    <property type="molecule type" value="Genomic_DNA"/>
</dbReference>
<protein>
    <submittedName>
        <fullName evidence="2">Uncharacterized protein</fullName>
    </submittedName>
</protein>
<dbReference type="Proteomes" id="UP001374893">
    <property type="component" value="Chromosome"/>
</dbReference>
<evidence type="ECO:0000313" key="3">
    <source>
        <dbReference type="Proteomes" id="UP001374893"/>
    </source>
</evidence>